<evidence type="ECO:0000313" key="6">
    <source>
        <dbReference type="EMBL" id="CDP98679.1"/>
    </source>
</evidence>
<dbReference type="PROSITE" id="PS50245">
    <property type="entry name" value="CAP_GLY_2"/>
    <property type="match status" value="1"/>
</dbReference>
<sequence>MAFLLSSAICGMERETDKKDDDKRVRKMLAWLVVTNERLMLITLKERVKRQGCEIKWRSSTMRLYMCNPSKRKKIAHTNLVYNFKIICRTHLGHSYPERSYLSGSQNVCSELKMATKIINLTVTSDSRQYPYEKRYPSSITLLELKEKLVLVVGGSIECMRTDLRDRNGEFISSLTDDQATLEKLGVTDVEKYTIPEEKYNEREDSVRAWKRRLKIKYNALAAAENEAKQFKIGDRCVVHVSNQKERKGIVSYIGSTKFKDGCWIGVTYDEPFGKHDGSIDGERYFTCQNNHGVFVRPRDVKKCEDEEMEEI</sequence>
<feature type="domain" description="CAP-Gly" evidence="5">
    <location>
        <begin position="255"/>
        <end position="297"/>
    </location>
</feature>
<dbReference type="EMBL" id="LN856998">
    <property type="protein sequence ID" value="CDP98679.1"/>
    <property type="molecule type" value="Genomic_DNA"/>
</dbReference>
<protein>
    <submittedName>
        <fullName evidence="6">Bm10561, isoform d</fullName>
    </submittedName>
</protein>
<evidence type="ECO:0000259" key="5">
    <source>
        <dbReference type="PROSITE" id="PS50245"/>
    </source>
</evidence>
<keyword evidence="3" id="KW-0143">Chaperone</keyword>
<dbReference type="GO" id="GO:0031122">
    <property type="term" value="P:cytoplasmic microtubule organization"/>
    <property type="evidence" value="ECO:0007669"/>
    <property type="project" value="TreeGrafter"/>
</dbReference>
<dbReference type="OMA" id="KYNERED"/>
<name>A0A1I9G3X6_BRUMA</name>
<comment type="subcellular location">
    <subcellularLocation>
        <location evidence="1">Cytoplasm</location>
    </subcellularLocation>
</comment>
<proteinExistence type="inferred from homology"/>
<dbReference type="SUPFAM" id="SSF74924">
    <property type="entry name" value="Cap-Gly domain"/>
    <property type="match status" value="1"/>
</dbReference>
<dbReference type="GO" id="GO:0005634">
    <property type="term" value="C:nucleus"/>
    <property type="evidence" value="ECO:0007669"/>
    <property type="project" value="TreeGrafter"/>
</dbReference>
<dbReference type="GO" id="GO:0005938">
    <property type="term" value="C:cell cortex"/>
    <property type="evidence" value="ECO:0007669"/>
    <property type="project" value="TreeGrafter"/>
</dbReference>
<dbReference type="Gene3D" id="2.30.30.190">
    <property type="entry name" value="CAP Gly-rich-like domain"/>
    <property type="match status" value="1"/>
</dbReference>
<evidence type="ECO:0000256" key="1">
    <source>
        <dbReference type="ARBA" id="ARBA00004496"/>
    </source>
</evidence>
<dbReference type="Pfam" id="PF14560">
    <property type="entry name" value="Ubiquitin_2"/>
    <property type="match status" value="1"/>
</dbReference>
<evidence type="ECO:0000256" key="2">
    <source>
        <dbReference type="ARBA" id="ARBA00022490"/>
    </source>
</evidence>
<dbReference type="AlphaFoldDB" id="A0A1I9G3X6"/>
<keyword evidence="2" id="KW-0963">Cytoplasm</keyword>
<dbReference type="InterPro" id="IPR036859">
    <property type="entry name" value="CAP-Gly_dom_sf"/>
</dbReference>
<gene>
    <name evidence="6" type="primary">Bm10561</name>
    <name evidence="6" type="ORF">BM_Bm10561</name>
</gene>
<evidence type="ECO:0000256" key="3">
    <source>
        <dbReference type="ARBA" id="ARBA00023186"/>
    </source>
</evidence>
<accession>A0A1I9G3X6</accession>
<evidence type="ECO:0000256" key="4">
    <source>
        <dbReference type="ARBA" id="ARBA00025779"/>
    </source>
</evidence>
<dbReference type="InterPro" id="IPR029071">
    <property type="entry name" value="Ubiquitin-like_domsf"/>
</dbReference>
<dbReference type="InterPro" id="IPR000626">
    <property type="entry name" value="Ubiquitin-like_dom"/>
</dbReference>
<dbReference type="PROSITE" id="PS00845">
    <property type="entry name" value="CAP_GLY_1"/>
    <property type="match status" value="1"/>
</dbReference>
<organism evidence="6">
    <name type="scientific">Brugia malayi</name>
    <name type="common">Filarial nematode worm</name>
    <dbReference type="NCBI Taxonomy" id="6279"/>
    <lineage>
        <taxon>Eukaryota</taxon>
        <taxon>Metazoa</taxon>
        <taxon>Ecdysozoa</taxon>
        <taxon>Nematoda</taxon>
        <taxon>Chromadorea</taxon>
        <taxon>Rhabditida</taxon>
        <taxon>Spirurina</taxon>
        <taxon>Spiruromorpha</taxon>
        <taxon>Filarioidea</taxon>
        <taxon>Onchocercidae</taxon>
        <taxon>Brugia</taxon>
    </lineage>
</organism>
<dbReference type="GO" id="GO:0051010">
    <property type="term" value="F:microtubule plus-end binding"/>
    <property type="evidence" value="ECO:0007669"/>
    <property type="project" value="TreeGrafter"/>
</dbReference>
<dbReference type="Gene3D" id="3.10.20.90">
    <property type="entry name" value="Phosphatidylinositol 3-kinase Catalytic Subunit, Chain A, domain 1"/>
    <property type="match status" value="1"/>
</dbReference>
<dbReference type="SUPFAM" id="SSF54236">
    <property type="entry name" value="Ubiquitin-like"/>
    <property type="match status" value="1"/>
</dbReference>
<comment type="similarity">
    <text evidence="4">Belongs to the TBCB family.</text>
</comment>
<dbReference type="PANTHER" id="PTHR18916:SF85">
    <property type="entry name" value="TUBULIN-FOLDING COFACTOR B"/>
    <property type="match status" value="1"/>
</dbReference>
<reference evidence="6" key="1">
    <citation type="journal article" date="2007" name="Science">
        <title>Draft genome of the filarial nematode parasite Brugia malayi.</title>
        <authorList>
            <person name="Ghedin E."/>
            <person name="Wang S."/>
            <person name="Spiro D."/>
            <person name="Caler E."/>
            <person name="Zhao Q."/>
            <person name="Crabtree J."/>
            <person name="Allen J.E."/>
            <person name="Delcher A.L."/>
            <person name="Guiliano D.B."/>
            <person name="Miranda-Saavedra D."/>
            <person name="Angiuoli S.V."/>
            <person name="Creasy T."/>
            <person name="Amedeo P."/>
            <person name="Haas B."/>
            <person name="El-Sayed N.M."/>
            <person name="Wortman J.R."/>
            <person name="Feldblyum T."/>
            <person name="Tallon L."/>
            <person name="Schatz M."/>
            <person name="Shumway M."/>
            <person name="Koo H."/>
            <person name="Salzberg S.L."/>
            <person name="Schobel S."/>
            <person name="Pertea M."/>
            <person name="Pop M."/>
            <person name="White O."/>
            <person name="Barton G.J."/>
            <person name="Carlow C.K."/>
            <person name="Crawford M.J."/>
            <person name="Daub J."/>
            <person name="Dimmic M.W."/>
            <person name="Estes C.F."/>
            <person name="Foster J.M."/>
            <person name="Ganatra M."/>
            <person name="Gregory W.F."/>
            <person name="Johnson N.M."/>
            <person name="Jin J."/>
            <person name="Komuniecki R."/>
            <person name="Korf I."/>
            <person name="Kumar S."/>
            <person name="Laney S."/>
            <person name="Li B.W."/>
            <person name="Li W."/>
            <person name="Lindblom T.H."/>
            <person name="Lustigman S."/>
            <person name="Ma D."/>
            <person name="Maina C.V."/>
            <person name="Martin D.M."/>
            <person name="McCarter J.P."/>
            <person name="McReynolds L."/>
            <person name="Mitreva M."/>
            <person name="Nutman T.B."/>
            <person name="Parkinson J."/>
            <person name="Peregrin-Alvarez J.M."/>
            <person name="Poole C."/>
            <person name="Ren Q."/>
            <person name="Saunders L."/>
            <person name="Sluder A.E."/>
            <person name="Smith K."/>
            <person name="Stanke M."/>
            <person name="Unnasch T.R."/>
            <person name="Ware J."/>
            <person name="Wei A.D."/>
            <person name="Weil G."/>
            <person name="Williams D.J."/>
            <person name="Zhang Y."/>
            <person name="Williams S.A."/>
            <person name="Fraser-Liggett C."/>
            <person name="Slatko B."/>
            <person name="Blaxter M.L."/>
            <person name="Scott A.L."/>
        </authorList>
    </citation>
    <scope>NUCLEOTIDE SEQUENCE</scope>
    <source>
        <strain evidence="6">FR3</strain>
    </source>
</reference>
<dbReference type="GO" id="GO:0035371">
    <property type="term" value="C:microtubule plus-end"/>
    <property type="evidence" value="ECO:0007669"/>
    <property type="project" value="TreeGrafter"/>
</dbReference>
<dbReference type="Pfam" id="PF01302">
    <property type="entry name" value="CAP_GLY"/>
    <property type="match status" value="1"/>
</dbReference>
<reference evidence="6" key="2">
    <citation type="submission" date="2012-12" db="EMBL/GenBank/DDBJ databases">
        <authorList>
            <consortium name="WormBase Consortium"/>
            <person name="Ghedin E."/>
            <person name="Paulini M."/>
        </authorList>
    </citation>
    <scope>NUCLEOTIDE SEQUENCE</scope>
    <source>
        <strain evidence="6">FR3</strain>
    </source>
</reference>
<dbReference type="PANTHER" id="PTHR18916">
    <property type="entry name" value="DYNACTIN 1-RELATED MICROTUBULE-BINDING"/>
    <property type="match status" value="1"/>
</dbReference>
<dbReference type="InterPro" id="IPR000938">
    <property type="entry name" value="CAP-Gly_domain"/>
</dbReference>
<dbReference type="SMART" id="SM01052">
    <property type="entry name" value="CAP_GLY"/>
    <property type="match status" value="1"/>
</dbReference>